<keyword evidence="4" id="KW-1185">Reference proteome</keyword>
<evidence type="ECO:0000313" key="3">
    <source>
        <dbReference type="EMBL" id="RDX71063.1"/>
    </source>
</evidence>
<dbReference type="AlphaFoldDB" id="A0A371EYQ9"/>
<dbReference type="EMBL" id="QJKJ01011478">
    <property type="protein sequence ID" value="RDX71063.1"/>
    <property type="molecule type" value="Genomic_DNA"/>
</dbReference>
<sequence>MNFESAMDDLFDSSLNLEDTHYKEGYDEGHRNGLIAGKEEARQVGLKVGFEVGEELGFYRGCVDVWTSAIRLDLT</sequence>
<dbReference type="Pfam" id="PF09811">
    <property type="entry name" value="Yae1_N"/>
    <property type="match status" value="1"/>
</dbReference>
<feature type="domain" description="Essential protein Yae1 N-terminal" evidence="2">
    <location>
        <begin position="25"/>
        <end position="63"/>
    </location>
</feature>
<dbReference type="InterPro" id="IPR052436">
    <property type="entry name" value="LTO1_adapter"/>
</dbReference>
<comment type="caution">
    <text evidence="3">The sequence shown here is derived from an EMBL/GenBank/DDBJ whole genome shotgun (WGS) entry which is preliminary data.</text>
</comment>
<evidence type="ECO:0000259" key="2">
    <source>
        <dbReference type="Pfam" id="PF09811"/>
    </source>
</evidence>
<protein>
    <recommendedName>
        <fullName evidence="2">Essential protein Yae1 N-terminal domain-containing protein</fullName>
    </recommendedName>
</protein>
<feature type="non-terminal residue" evidence="3">
    <location>
        <position position="75"/>
    </location>
</feature>
<evidence type="ECO:0000313" key="4">
    <source>
        <dbReference type="Proteomes" id="UP000257109"/>
    </source>
</evidence>
<name>A0A371EYQ9_MUCPR</name>
<proteinExistence type="inferred from homology"/>
<gene>
    <name evidence="3" type="ORF">CR513_49628</name>
</gene>
<organism evidence="3 4">
    <name type="scientific">Mucuna pruriens</name>
    <name type="common">Velvet bean</name>
    <name type="synonym">Dolichos pruriens</name>
    <dbReference type="NCBI Taxonomy" id="157652"/>
    <lineage>
        <taxon>Eukaryota</taxon>
        <taxon>Viridiplantae</taxon>
        <taxon>Streptophyta</taxon>
        <taxon>Embryophyta</taxon>
        <taxon>Tracheophyta</taxon>
        <taxon>Spermatophyta</taxon>
        <taxon>Magnoliopsida</taxon>
        <taxon>eudicotyledons</taxon>
        <taxon>Gunneridae</taxon>
        <taxon>Pentapetalae</taxon>
        <taxon>rosids</taxon>
        <taxon>fabids</taxon>
        <taxon>Fabales</taxon>
        <taxon>Fabaceae</taxon>
        <taxon>Papilionoideae</taxon>
        <taxon>50 kb inversion clade</taxon>
        <taxon>NPAAA clade</taxon>
        <taxon>indigoferoid/millettioid clade</taxon>
        <taxon>Phaseoleae</taxon>
        <taxon>Mucuna</taxon>
    </lineage>
</organism>
<dbReference type="PANTHER" id="PTHR28532:SF1">
    <property type="entry name" value="ORAL CANCER OVEREXPRESSED 1"/>
    <property type="match status" value="1"/>
</dbReference>
<dbReference type="PANTHER" id="PTHR28532">
    <property type="entry name" value="GEO13458P1"/>
    <property type="match status" value="1"/>
</dbReference>
<comment type="similarity">
    <text evidence="1">Belongs to the LTO1 family.</text>
</comment>
<dbReference type="Proteomes" id="UP000257109">
    <property type="component" value="Unassembled WGS sequence"/>
</dbReference>
<reference evidence="3" key="1">
    <citation type="submission" date="2018-05" db="EMBL/GenBank/DDBJ databases">
        <title>Draft genome of Mucuna pruriens seed.</title>
        <authorList>
            <person name="Nnadi N.E."/>
            <person name="Vos R."/>
            <person name="Hasami M.H."/>
            <person name="Devisetty U.K."/>
            <person name="Aguiy J.C."/>
        </authorList>
    </citation>
    <scope>NUCLEOTIDE SEQUENCE [LARGE SCALE GENOMIC DNA]</scope>
    <source>
        <strain evidence="3">JCA_2017</strain>
    </source>
</reference>
<dbReference type="InterPro" id="IPR019191">
    <property type="entry name" value="Essential_protein_Yae1_N"/>
</dbReference>
<evidence type="ECO:0000256" key="1">
    <source>
        <dbReference type="ARBA" id="ARBA00038090"/>
    </source>
</evidence>
<accession>A0A371EYQ9</accession>
<dbReference type="OrthoDB" id="48036at2759"/>